<evidence type="ECO:0000256" key="3">
    <source>
        <dbReference type="ARBA" id="ARBA00023163"/>
    </source>
</evidence>
<keyword evidence="7" id="KW-1185">Reference proteome</keyword>
<dbReference type="InterPro" id="IPR014710">
    <property type="entry name" value="RmlC-like_jellyroll"/>
</dbReference>
<dbReference type="InterPro" id="IPR012318">
    <property type="entry name" value="HTH_CRP"/>
</dbReference>
<evidence type="ECO:0000256" key="1">
    <source>
        <dbReference type="ARBA" id="ARBA00023015"/>
    </source>
</evidence>
<evidence type="ECO:0000313" key="7">
    <source>
        <dbReference type="Proteomes" id="UP000001302"/>
    </source>
</evidence>
<organism evidence="6 7">
    <name type="scientific">Parvularcula bermudensis (strain ATCC BAA-594 / HTCC2503 / KCTC 12087)</name>
    <dbReference type="NCBI Taxonomy" id="314260"/>
    <lineage>
        <taxon>Bacteria</taxon>
        <taxon>Pseudomonadati</taxon>
        <taxon>Pseudomonadota</taxon>
        <taxon>Alphaproteobacteria</taxon>
        <taxon>Parvularculales</taxon>
        <taxon>Parvularculaceae</taxon>
        <taxon>Parvularcula</taxon>
    </lineage>
</organism>
<sequence>MRALDVKTLKRGQTLYVAGEEATALMKVCAGAVILSVILEDGRRQIVDLVGPGDLVHFEVEGPLDHFAEALTDTEIAQIDGASALQDPDFRAYYLEQARARMVMDRRHITMLGRKSAQERLADFLECLAECLDCGPSAIDLPMTRQQIADYLGLTLETVSRIFARWGREGRLRQVSHDRYLLSDPSGGRGEPSVPLSRLLTA</sequence>
<accession>E0TFD7</accession>
<dbReference type="PANTHER" id="PTHR24567:SF75">
    <property type="entry name" value="FUMARATE AND NITRATE REDUCTION REGULATORY PROTEIN"/>
    <property type="match status" value="1"/>
</dbReference>
<dbReference type="SUPFAM" id="SSF46785">
    <property type="entry name" value="Winged helix' DNA-binding domain"/>
    <property type="match status" value="1"/>
</dbReference>
<dbReference type="GO" id="GO:0005829">
    <property type="term" value="C:cytosol"/>
    <property type="evidence" value="ECO:0007669"/>
    <property type="project" value="TreeGrafter"/>
</dbReference>
<keyword evidence="3" id="KW-0804">Transcription</keyword>
<feature type="domain" description="HTH crp-type" evidence="5">
    <location>
        <begin position="115"/>
        <end position="186"/>
    </location>
</feature>
<dbReference type="InterPro" id="IPR036390">
    <property type="entry name" value="WH_DNA-bd_sf"/>
</dbReference>
<dbReference type="SUPFAM" id="SSF51206">
    <property type="entry name" value="cAMP-binding domain-like"/>
    <property type="match status" value="1"/>
</dbReference>
<dbReference type="GO" id="GO:0003700">
    <property type="term" value="F:DNA-binding transcription factor activity"/>
    <property type="evidence" value="ECO:0007669"/>
    <property type="project" value="TreeGrafter"/>
</dbReference>
<dbReference type="InterPro" id="IPR050397">
    <property type="entry name" value="Env_Response_Regulators"/>
</dbReference>
<dbReference type="EMBL" id="CP002156">
    <property type="protein sequence ID" value="ADM09538.1"/>
    <property type="molecule type" value="Genomic_DNA"/>
</dbReference>
<evidence type="ECO:0000259" key="5">
    <source>
        <dbReference type="PROSITE" id="PS51063"/>
    </source>
</evidence>
<dbReference type="OrthoDB" id="7584044at2"/>
<dbReference type="PANTHER" id="PTHR24567">
    <property type="entry name" value="CRP FAMILY TRANSCRIPTIONAL REGULATORY PROTEIN"/>
    <property type="match status" value="1"/>
</dbReference>
<dbReference type="Proteomes" id="UP000001302">
    <property type="component" value="Chromosome"/>
</dbReference>
<dbReference type="InterPro" id="IPR036388">
    <property type="entry name" value="WH-like_DNA-bd_sf"/>
</dbReference>
<dbReference type="Pfam" id="PF13545">
    <property type="entry name" value="HTH_Crp_2"/>
    <property type="match status" value="1"/>
</dbReference>
<dbReference type="KEGG" id="pbr:PB2503_07404"/>
<dbReference type="SMART" id="SM00419">
    <property type="entry name" value="HTH_CRP"/>
    <property type="match status" value="1"/>
</dbReference>
<proteinExistence type="predicted"/>
<dbReference type="eggNOG" id="COG0664">
    <property type="taxonomic scope" value="Bacteria"/>
</dbReference>
<evidence type="ECO:0000256" key="2">
    <source>
        <dbReference type="ARBA" id="ARBA00023125"/>
    </source>
</evidence>
<evidence type="ECO:0000313" key="6">
    <source>
        <dbReference type="EMBL" id="ADM09538.1"/>
    </source>
</evidence>
<feature type="region of interest" description="Disordered" evidence="4">
    <location>
        <begin position="183"/>
        <end position="202"/>
    </location>
</feature>
<protein>
    <submittedName>
        <fullName evidence="6">Transcriptional regulator FixK</fullName>
    </submittedName>
</protein>
<name>E0TFD7_PARBH</name>
<dbReference type="RefSeq" id="WP_013300512.1">
    <property type="nucleotide sequence ID" value="NC_014414.1"/>
</dbReference>
<dbReference type="CDD" id="cd00038">
    <property type="entry name" value="CAP_ED"/>
    <property type="match status" value="1"/>
</dbReference>
<dbReference type="Gene3D" id="1.10.10.10">
    <property type="entry name" value="Winged helix-like DNA-binding domain superfamily/Winged helix DNA-binding domain"/>
    <property type="match status" value="1"/>
</dbReference>
<keyword evidence="1" id="KW-0805">Transcription regulation</keyword>
<reference evidence="6 7" key="2">
    <citation type="journal article" date="2011" name="J. Bacteriol.">
        <title>Complete genome sequence of strain HTCC2503T of Parvularcula bermudensis, the type species of the order "Parvularculales" in the class Alphaproteobacteria.</title>
        <authorList>
            <person name="Oh H.M."/>
            <person name="Kang I."/>
            <person name="Vergin K.L."/>
            <person name="Kang D."/>
            <person name="Rhee K.H."/>
            <person name="Giovannoni S.J."/>
            <person name="Cho J.C."/>
        </authorList>
    </citation>
    <scope>NUCLEOTIDE SEQUENCE [LARGE SCALE GENOMIC DNA]</scope>
    <source>
        <strain evidence="7">ATCC BAA-594 / HTCC2503 / KCTC 12087</strain>
    </source>
</reference>
<reference evidence="7" key="1">
    <citation type="submission" date="2010-08" db="EMBL/GenBank/DDBJ databases">
        <title>Genome sequence of Parvularcula bermudensis HTCC2503.</title>
        <authorList>
            <person name="Kang D.-M."/>
            <person name="Oh H.-M."/>
            <person name="Cho J.-C."/>
        </authorList>
    </citation>
    <scope>NUCLEOTIDE SEQUENCE [LARGE SCALE GENOMIC DNA]</scope>
    <source>
        <strain evidence="7">ATCC BAA-594 / HTCC2503 / KCTC 12087</strain>
    </source>
</reference>
<keyword evidence="2" id="KW-0238">DNA-binding</keyword>
<evidence type="ECO:0000256" key="4">
    <source>
        <dbReference type="SAM" id="MobiDB-lite"/>
    </source>
</evidence>
<dbReference type="InterPro" id="IPR000595">
    <property type="entry name" value="cNMP-bd_dom"/>
</dbReference>
<dbReference type="CDD" id="cd00092">
    <property type="entry name" value="HTH_CRP"/>
    <property type="match status" value="1"/>
</dbReference>
<dbReference type="InterPro" id="IPR018490">
    <property type="entry name" value="cNMP-bd_dom_sf"/>
</dbReference>
<gene>
    <name evidence="6" type="ordered locus">PB2503_07404</name>
</gene>
<dbReference type="Gene3D" id="2.60.120.10">
    <property type="entry name" value="Jelly Rolls"/>
    <property type="match status" value="1"/>
</dbReference>
<dbReference type="PRINTS" id="PR00034">
    <property type="entry name" value="HTHCRP"/>
</dbReference>
<dbReference type="GO" id="GO:0003677">
    <property type="term" value="F:DNA binding"/>
    <property type="evidence" value="ECO:0007669"/>
    <property type="project" value="UniProtKB-KW"/>
</dbReference>
<dbReference type="HOGENOM" id="CLU_075053_0_1_5"/>
<dbReference type="AlphaFoldDB" id="E0TFD7"/>
<dbReference type="STRING" id="314260.PB2503_07404"/>
<dbReference type="PROSITE" id="PS51063">
    <property type="entry name" value="HTH_CRP_2"/>
    <property type="match status" value="1"/>
</dbReference>
<dbReference type="Pfam" id="PF00027">
    <property type="entry name" value="cNMP_binding"/>
    <property type="match status" value="1"/>
</dbReference>